<evidence type="ECO:0000313" key="1">
    <source>
        <dbReference type="Proteomes" id="UP000887580"/>
    </source>
</evidence>
<dbReference type="WBParaSite" id="PS1159_v2.g21815.t1">
    <property type="protein sequence ID" value="PS1159_v2.g21815.t1"/>
    <property type="gene ID" value="PS1159_v2.g21815"/>
</dbReference>
<evidence type="ECO:0000313" key="2">
    <source>
        <dbReference type="WBParaSite" id="PS1159_v2.g21815.t1"/>
    </source>
</evidence>
<sequence length="101" mass="11612">MAASAVDPAWTYGPPMEPIPEEDDFEGIGSTTNVSRASQHSQQQSPAKLPHLQLQQQHHRQQQQQQHDKNLIDVDGMKRTLEQKQRTREIYTSEQVDTLKH</sequence>
<proteinExistence type="predicted"/>
<accession>A0AC35FYV1</accession>
<name>A0AC35FYV1_9BILA</name>
<reference evidence="2" key="1">
    <citation type="submission" date="2022-11" db="UniProtKB">
        <authorList>
            <consortium name="WormBaseParasite"/>
        </authorList>
    </citation>
    <scope>IDENTIFICATION</scope>
</reference>
<protein>
    <submittedName>
        <fullName evidence="2">Uncharacterized protein</fullName>
    </submittedName>
</protein>
<dbReference type="Proteomes" id="UP000887580">
    <property type="component" value="Unplaced"/>
</dbReference>
<organism evidence="1 2">
    <name type="scientific">Panagrolaimus sp. PS1159</name>
    <dbReference type="NCBI Taxonomy" id="55785"/>
    <lineage>
        <taxon>Eukaryota</taxon>
        <taxon>Metazoa</taxon>
        <taxon>Ecdysozoa</taxon>
        <taxon>Nematoda</taxon>
        <taxon>Chromadorea</taxon>
        <taxon>Rhabditida</taxon>
        <taxon>Tylenchina</taxon>
        <taxon>Panagrolaimomorpha</taxon>
        <taxon>Panagrolaimoidea</taxon>
        <taxon>Panagrolaimidae</taxon>
        <taxon>Panagrolaimus</taxon>
    </lineage>
</organism>